<evidence type="ECO:0000313" key="3">
    <source>
        <dbReference type="Proteomes" id="UP000246077"/>
    </source>
</evidence>
<dbReference type="AlphaFoldDB" id="A0A317DY82"/>
<evidence type="ECO:0000259" key="1">
    <source>
        <dbReference type="PROSITE" id="PS50164"/>
    </source>
</evidence>
<dbReference type="InterPro" id="IPR000305">
    <property type="entry name" value="GIY-YIG_endonuc"/>
</dbReference>
<reference evidence="3" key="1">
    <citation type="submission" date="2018-05" db="EMBL/GenBank/DDBJ databases">
        <title>Zavarzinia sp. HR-AS.</title>
        <authorList>
            <person name="Lee Y."/>
            <person name="Jeon C.O."/>
        </authorList>
    </citation>
    <scope>NUCLEOTIDE SEQUENCE [LARGE SCALE GENOMIC DNA]</scope>
    <source>
        <strain evidence="3">DSM 1231</strain>
    </source>
</reference>
<dbReference type="PROSITE" id="PS50164">
    <property type="entry name" value="GIY_YIG"/>
    <property type="match status" value="1"/>
</dbReference>
<dbReference type="Pfam" id="PF14267">
    <property type="entry name" value="DUF4357"/>
    <property type="match status" value="1"/>
</dbReference>
<sequence length="310" mass="34187">MTKGRSIRLFLADGTPGGIITAEIMNWTGHVIVAPRSRLADLIQRPEAGRTGVYILTGADPEGDYKPLAYIGETDNVGKRLAQHNKDESKEFWEQTCIVTSKDQNLTKAHARYLESRLIAIATEAARTRLENGTAPDFGLLPEADLSDMEFFIDQLRVVLPVLGLDFLKEPAKAMPAKPSVASETSTCETPLFELFTKKYSIRAEARETNGEFIVLAGSQAQDSWIAAPGMGYYNLFRQLVDNGVLVPDQTGHRRFGQDFGFKSPSAASATILGRPDNGRTSWRLKGTDKTYAQWQEDQVAAATLLESEE</sequence>
<proteinExistence type="predicted"/>
<dbReference type="Proteomes" id="UP000246077">
    <property type="component" value="Unassembled WGS sequence"/>
</dbReference>
<dbReference type="OrthoDB" id="2656488at2"/>
<protein>
    <submittedName>
        <fullName evidence="2">DUF4357 domain-containing protein</fullName>
    </submittedName>
</protein>
<feature type="domain" description="GIY-YIG" evidence="1">
    <location>
        <begin position="49"/>
        <end position="132"/>
    </location>
</feature>
<name>A0A317DY82_9PROT</name>
<organism evidence="2 3">
    <name type="scientific">Zavarzinia compransoris</name>
    <dbReference type="NCBI Taxonomy" id="1264899"/>
    <lineage>
        <taxon>Bacteria</taxon>
        <taxon>Pseudomonadati</taxon>
        <taxon>Pseudomonadota</taxon>
        <taxon>Alphaproteobacteria</taxon>
        <taxon>Rhodospirillales</taxon>
        <taxon>Zavarziniaceae</taxon>
        <taxon>Zavarzinia</taxon>
    </lineage>
</organism>
<dbReference type="CDD" id="cd10447">
    <property type="entry name" value="GIY-YIG_unchar_2"/>
    <property type="match status" value="1"/>
</dbReference>
<keyword evidence="3" id="KW-1185">Reference proteome</keyword>
<evidence type="ECO:0000313" key="2">
    <source>
        <dbReference type="EMBL" id="PWR19619.1"/>
    </source>
</evidence>
<gene>
    <name evidence="2" type="ORF">DKG75_14200</name>
</gene>
<dbReference type="RefSeq" id="WP_109921793.1">
    <property type="nucleotide sequence ID" value="NZ_QGLF01000004.1"/>
</dbReference>
<dbReference type="EMBL" id="QGLF01000004">
    <property type="protein sequence ID" value="PWR19619.1"/>
    <property type="molecule type" value="Genomic_DNA"/>
</dbReference>
<dbReference type="InterPro" id="IPR025579">
    <property type="entry name" value="DUF4357"/>
</dbReference>
<comment type="caution">
    <text evidence="2">The sequence shown here is derived from an EMBL/GenBank/DDBJ whole genome shotgun (WGS) entry which is preliminary data.</text>
</comment>
<accession>A0A317DY82</accession>